<dbReference type="InterPro" id="IPR003811">
    <property type="entry name" value="G3P_acylTferase_PlsY"/>
</dbReference>
<keyword evidence="9 10" id="KW-1208">Phospholipid metabolism</keyword>
<dbReference type="GO" id="GO:0043772">
    <property type="term" value="F:acyl-phosphate glycerol-3-phosphate acyltransferase activity"/>
    <property type="evidence" value="ECO:0007669"/>
    <property type="project" value="UniProtKB-UniRule"/>
</dbReference>
<protein>
    <recommendedName>
        <fullName evidence="10">Glycerol-3-phosphate acyltransferase</fullName>
    </recommendedName>
    <alternativeName>
        <fullName evidence="10">Acyl-PO4 G3P acyltransferase</fullName>
    </alternativeName>
    <alternativeName>
        <fullName evidence="10">Acyl-phosphate--glycerol-3-phosphate acyltransferase</fullName>
    </alternativeName>
    <alternativeName>
        <fullName evidence="10">G3P acyltransferase</fullName>
        <shortName evidence="10">GPAT</shortName>
        <ecNumber evidence="10">2.3.1.275</ecNumber>
    </alternativeName>
    <alternativeName>
        <fullName evidence="10">Lysophosphatidic acid synthase</fullName>
        <shortName evidence="10">LPA synthase</shortName>
    </alternativeName>
</protein>
<feature type="transmembrane region" description="Helical" evidence="10">
    <location>
        <begin position="7"/>
        <end position="32"/>
    </location>
</feature>
<evidence type="ECO:0000256" key="2">
    <source>
        <dbReference type="ARBA" id="ARBA00022516"/>
    </source>
</evidence>
<dbReference type="AlphaFoldDB" id="A0A450YEJ5"/>
<dbReference type="GO" id="GO:0008654">
    <property type="term" value="P:phospholipid biosynthetic process"/>
    <property type="evidence" value="ECO:0007669"/>
    <property type="project" value="UniProtKB-UniRule"/>
</dbReference>
<evidence type="ECO:0000313" key="11">
    <source>
        <dbReference type="EMBL" id="VFK39982.1"/>
    </source>
</evidence>
<dbReference type="EMBL" id="CAADFW010000008">
    <property type="protein sequence ID" value="VFK55863.1"/>
    <property type="molecule type" value="Genomic_DNA"/>
</dbReference>
<evidence type="ECO:0000256" key="8">
    <source>
        <dbReference type="ARBA" id="ARBA00023209"/>
    </source>
</evidence>
<keyword evidence="2 10" id="KW-0444">Lipid biosynthesis</keyword>
<evidence type="ECO:0000256" key="9">
    <source>
        <dbReference type="ARBA" id="ARBA00023264"/>
    </source>
</evidence>
<evidence type="ECO:0000256" key="3">
    <source>
        <dbReference type="ARBA" id="ARBA00022679"/>
    </source>
</evidence>
<accession>A0A450YEJ5</accession>
<name>A0A450YEJ5_9GAMM</name>
<dbReference type="GO" id="GO:0005886">
    <property type="term" value="C:plasma membrane"/>
    <property type="evidence" value="ECO:0007669"/>
    <property type="project" value="UniProtKB-SubCell"/>
</dbReference>
<reference evidence="11" key="1">
    <citation type="submission" date="2019-02" db="EMBL/GenBank/DDBJ databases">
        <authorList>
            <person name="Gruber-Vodicka R. H."/>
            <person name="Seah K. B. B."/>
        </authorList>
    </citation>
    <scope>NUCLEOTIDE SEQUENCE</scope>
    <source>
        <strain evidence="11">BECK_BZ125</strain>
        <strain evidence="12">BECK_BZ126</strain>
    </source>
</reference>
<keyword evidence="5 10" id="KW-1133">Transmembrane helix</keyword>
<keyword evidence="3 10" id="KW-0808">Transferase</keyword>
<feature type="transmembrane region" description="Helical" evidence="10">
    <location>
        <begin position="116"/>
        <end position="137"/>
    </location>
</feature>
<dbReference type="NCBIfam" id="TIGR00023">
    <property type="entry name" value="glycerol-3-phosphate 1-O-acyltransferase PlsY"/>
    <property type="match status" value="1"/>
</dbReference>
<dbReference type="UniPathway" id="UPA00085"/>
<comment type="subunit">
    <text evidence="10">Probably interacts with PlsX.</text>
</comment>
<keyword evidence="7 10" id="KW-0472">Membrane</keyword>
<dbReference type="Pfam" id="PF02660">
    <property type="entry name" value="G3P_acyltransf"/>
    <property type="match status" value="1"/>
</dbReference>
<dbReference type="EMBL" id="CAADFT010000006">
    <property type="protein sequence ID" value="VFK39982.1"/>
    <property type="molecule type" value="Genomic_DNA"/>
</dbReference>
<keyword evidence="4 10" id="KW-0812">Transmembrane</keyword>
<keyword evidence="1 10" id="KW-1003">Cell membrane</keyword>
<keyword evidence="11" id="KW-0012">Acyltransferase</keyword>
<evidence type="ECO:0000256" key="4">
    <source>
        <dbReference type="ARBA" id="ARBA00022692"/>
    </source>
</evidence>
<dbReference type="HAMAP" id="MF_01043">
    <property type="entry name" value="PlsY"/>
    <property type="match status" value="1"/>
</dbReference>
<evidence type="ECO:0000256" key="5">
    <source>
        <dbReference type="ARBA" id="ARBA00022989"/>
    </source>
</evidence>
<evidence type="ECO:0000256" key="6">
    <source>
        <dbReference type="ARBA" id="ARBA00023098"/>
    </source>
</evidence>
<dbReference type="PANTHER" id="PTHR30309:SF0">
    <property type="entry name" value="GLYCEROL-3-PHOSPHATE ACYLTRANSFERASE-RELATED"/>
    <property type="match status" value="1"/>
</dbReference>
<dbReference type="EC" id="2.3.1.275" evidence="10"/>
<organism evidence="11">
    <name type="scientific">Candidatus Kentrum sp. TC</name>
    <dbReference type="NCBI Taxonomy" id="2126339"/>
    <lineage>
        <taxon>Bacteria</taxon>
        <taxon>Pseudomonadati</taxon>
        <taxon>Pseudomonadota</taxon>
        <taxon>Gammaproteobacteria</taxon>
        <taxon>Candidatus Kentrum</taxon>
    </lineage>
</organism>
<comment type="subcellular location">
    <subcellularLocation>
        <location evidence="10">Cell membrane</location>
        <topology evidence="10">Multi-pass membrane protein</topology>
    </subcellularLocation>
</comment>
<feature type="transmembrane region" description="Helical" evidence="10">
    <location>
        <begin position="86"/>
        <end position="104"/>
    </location>
</feature>
<evidence type="ECO:0000256" key="10">
    <source>
        <dbReference type="HAMAP-Rule" id="MF_01043"/>
    </source>
</evidence>
<feature type="transmembrane region" description="Helical" evidence="10">
    <location>
        <begin position="157"/>
        <end position="181"/>
    </location>
</feature>
<comment type="similarity">
    <text evidence="10">Belongs to the PlsY family.</text>
</comment>
<dbReference type="SMART" id="SM01207">
    <property type="entry name" value="G3P_acyltransf"/>
    <property type="match status" value="1"/>
</dbReference>
<evidence type="ECO:0000256" key="1">
    <source>
        <dbReference type="ARBA" id="ARBA00022475"/>
    </source>
</evidence>
<comment type="function">
    <text evidence="10">Catalyzes the transfer of an acyl group from acyl-phosphate (acyl-PO(4)) to glycerol-3-phosphate (G3P) to form lysophosphatidic acid (LPA). This enzyme utilizes acyl-phosphate as fatty acyl donor, but not acyl-CoA or acyl-ACP.</text>
</comment>
<sequence length="203" mass="21152">MTISTMLLIISMIIAAYSIGSISSAVVVSYLMKLPDPRTDGSGNPGATNVLRLGGKVAGTITLLGDISKGFAPVLAVRLYTDSPPIVAAVALAAFLGHVFPILLRFRGGKGVATALGVIAAITWPTALLSLATWLSMAVVSRYSSLSAITTALLAPIYAGYITSNIIHTGAIGLIAVLIIWRHRSNIQNLMAGTETKIGQKIH</sequence>
<keyword evidence="8 10" id="KW-0594">Phospholipid biosynthesis</keyword>
<evidence type="ECO:0000256" key="7">
    <source>
        <dbReference type="ARBA" id="ARBA00023136"/>
    </source>
</evidence>
<dbReference type="PANTHER" id="PTHR30309">
    <property type="entry name" value="INNER MEMBRANE PROTEIN YGIH"/>
    <property type="match status" value="1"/>
</dbReference>
<comment type="pathway">
    <text evidence="10">Lipid metabolism; phospholipid metabolism.</text>
</comment>
<evidence type="ECO:0000313" key="12">
    <source>
        <dbReference type="EMBL" id="VFK55863.1"/>
    </source>
</evidence>
<comment type="catalytic activity">
    <reaction evidence="10">
        <text>an acyl phosphate + sn-glycerol 3-phosphate = a 1-acyl-sn-glycero-3-phosphate + phosphate</text>
        <dbReference type="Rhea" id="RHEA:34075"/>
        <dbReference type="ChEBI" id="CHEBI:43474"/>
        <dbReference type="ChEBI" id="CHEBI:57597"/>
        <dbReference type="ChEBI" id="CHEBI:57970"/>
        <dbReference type="ChEBI" id="CHEBI:59918"/>
        <dbReference type="EC" id="2.3.1.275"/>
    </reaction>
</comment>
<gene>
    <name evidence="10" type="primary">plsY</name>
    <name evidence="11" type="ORF">BECKTC1821E_GA0114239_100612</name>
    <name evidence="12" type="ORF">BECKTC1821F_GA0114240_100812</name>
</gene>
<proteinExistence type="inferred from homology"/>
<keyword evidence="6 10" id="KW-0443">Lipid metabolism</keyword>